<keyword evidence="3" id="KW-1185">Reference proteome</keyword>
<dbReference type="GO" id="GO:0005121">
    <property type="term" value="F:Toll binding"/>
    <property type="evidence" value="ECO:0007669"/>
    <property type="project" value="TreeGrafter"/>
</dbReference>
<evidence type="ECO:0000256" key="1">
    <source>
        <dbReference type="SAM" id="MobiDB-lite"/>
    </source>
</evidence>
<gene>
    <name evidence="2" type="ORF">BEMITA_LOCUS10870</name>
</gene>
<dbReference type="EMBL" id="OU963867">
    <property type="protein sequence ID" value="CAH0774534.1"/>
    <property type="molecule type" value="Genomic_DNA"/>
</dbReference>
<dbReference type="GO" id="GO:0008083">
    <property type="term" value="F:growth factor activity"/>
    <property type="evidence" value="ECO:0007669"/>
    <property type="project" value="TreeGrafter"/>
</dbReference>
<feature type="region of interest" description="Disordered" evidence="1">
    <location>
        <begin position="184"/>
        <end position="232"/>
    </location>
</feature>
<dbReference type="GO" id="GO:0005576">
    <property type="term" value="C:extracellular region"/>
    <property type="evidence" value="ECO:0007669"/>
    <property type="project" value="TreeGrafter"/>
</dbReference>
<protein>
    <recommendedName>
        <fullName evidence="4">Spatzle 6</fullName>
    </recommendedName>
</protein>
<sequence length="469" mass="52536">PRRPSRCVRGARSSRVRSCSLCLGPRLAPLPNMFPRTVILVTVCVLCAVSLCSAIIAQPQSYAPLPPQEEADPEETPEGYYAFIESAKSEPPQVRPPPYFKSNKMCPGAGMVGPVKSLNNLCGDLNKGFIPINPMRQNVLGAPYPFDLLKNKTLEFFSKTLPILKADETLPKVARQEPDLSMYQSYAPTTYTNLPPPRYSPSSRSKRSAESNSTLGLEMKNPPPQLDNETGAPPVNITIARRTSRKFCDNGGGILCMLYKAIQGRPLGSGMIERRDDESLDYRTKTDSTNGLPLDGPPTPCPAKVEYATPVFARNYQGVWRYVVQIPYEGYFTQTVEVTRCVQSKCHYMDGGCLSSPRWASLLVAEIFYPDTFLPSNRRQPVVHRTPVAGEEPPAVQDFQQYQQYLQKRAGSENSTPSSKRSHCDGVDQLGCFQVRLYYDWFLIPGSCKCWRPDYFSRYVRRKHMGSEL</sequence>
<dbReference type="SUPFAM" id="SSF57501">
    <property type="entry name" value="Cystine-knot cytokines"/>
    <property type="match status" value="1"/>
</dbReference>
<evidence type="ECO:0000313" key="2">
    <source>
        <dbReference type="EMBL" id="CAH0774534.1"/>
    </source>
</evidence>
<feature type="compositionally biased region" description="Polar residues" evidence="1">
    <location>
        <begin position="184"/>
        <end position="193"/>
    </location>
</feature>
<accession>A0A9P0CGR2</accession>
<dbReference type="InterPro" id="IPR029034">
    <property type="entry name" value="Cystine-knot_cytokine"/>
</dbReference>
<evidence type="ECO:0008006" key="4">
    <source>
        <dbReference type="Google" id="ProtNLM"/>
    </source>
</evidence>
<dbReference type="PANTHER" id="PTHR23199">
    <property type="entry name" value="NEUROTROPHIN 1-RELATED"/>
    <property type="match status" value="1"/>
</dbReference>
<organism evidence="2 3">
    <name type="scientific">Bemisia tabaci</name>
    <name type="common">Sweetpotato whitefly</name>
    <name type="synonym">Aleurodes tabaci</name>
    <dbReference type="NCBI Taxonomy" id="7038"/>
    <lineage>
        <taxon>Eukaryota</taxon>
        <taxon>Metazoa</taxon>
        <taxon>Ecdysozoa</taxon>
        <taxon>Arthropoda</taxon>
        <taxon>Hexapoda</taxon>
        <taxon>Insecta</taxon>
        <taxon>Pterygota</taxon>
        <taxon>Neoptera</taxon>
        <taxon>Paraneoptera</taxon>
        <taxon>Hemiptera</taxon>
        <taxon>Sternorrhyncha</taxon>
        <taxon>Aleyrodoidea</taxon>
        <taxon>Aleyrodidae</taxon>
        <taxon>Aleyrodinae</taxon>
        <taxon>Bemisia</taxon>
    </lineage>
</organism>
<name>A0A9P0CGR2_BEMTA</name>
<dbReference type="AlphaFoldDB" id="A0A9P0CGR2"/>
<dbReference type="PANTHER" id="PTHR23199:SF7">
    <property type="entry name" value="RE45222P"/>
    <property type="match status" value="1"/>
</dbReference>
<feature type="non-terminal residue" evidence="2">
    <location>
        <position position="469"/>
    </location>
</feature>
<dbReference type="Gene3D" id="2.10.90.10">
    <property type="entry name" value="Cystine-knot cytokines"/>
    <property type="match status" value="1"/>
</dbReference>
<evidence type="ECO:0000313" key="3">
    <source>
        <dbReference type="Proteomes" id="UP001152759"/>
    </source>
</evidence>
<dbReference type="GO" id="GO:0021556">
    <property type="term" value="P:central nervous system formation"/>
    <property type="evidence" value="ECO:0007669"/>
    <property type="project" value="TreeGrafter"/>
</dbReference>
<dbReference type="InterPro" id="IPR052444">
    <property type="entry name" value="Spz/Toll_ligand-like"/>
</dbReference>
<dbReference type="GO" id="GO:0045087">
    <property type="term" value="P:innate immune response"/>
    <property type="evidence" value="ECO:0007669"/>
    <property type="project" value="TreeGrafter"/>
</dbReference>
<dbReference type="Proteomes" id="UP001152759">
    <property type="component" value="Chromosome 6"/>
</dbReference>
<proteinExistence type="predicted"/>
<reference evidence="2" key="1">
    <citation type="submission" date="2021-12" db="EMBL/GenBank/DDBJ databases">
        <authorList>
            <person name="King R."/>
        </authorList>
    </citation>
    <scope>NUCLEOTIDE SEQUENCE</scope>
</reference>